<dbReference type="PANTHER" id="PTHR40029">
    <property type="match status" value="1"/>
</dbReference>
<keyword evidence="4" id="KW-0460">Magnesium</keyword>
<name>A0A7C3J6B9_UNCW3</name>
<dbReference type="GO" id="GO:0120536">
    <property type="term" value="F:heptaprenylglyceryl phosphate synthase activity"/>
    <property type="evidence" value="ECO:0007669"/>
    <property type="project" value="UniProtKB-ARBA"/>
</dbReference>
<dbReference type="GO" id="GO:0046474">
    <property type="term" value="P:glycerophospholipid biosynthetic process"/>
    <property type="evidence" value="ECO:0007669"/>
    <property type="project" value="UniProtKB-ARBA"/>
</dbReference>
<organism evidence="8">
    <name type="scientific">candidate division WOR-3 bacterium</name>
    <dbReference type="NCBI Taxonomy" id="2052148"/>
    <lineage>
        <taxon>Bacteria</taxon>
        <taxon>Bacteria division WOR-3</taxon>
    </lineage>
</organism>
<evidence type="ECO:0000256" key="2">
    <source>
        <dbReference type="ARBA" id="ARBA00022679"/>
    </source>
</evidence>
<proteinExistence type="predicted"/>
<keyword evidence="5" id="KW-0443">Lipid metabolism</keyword>
<dbReference type="PANTHER" id="PTHR40029:SF2">
    <property type="entry name" value="HEPTAPRENYLGLYCERYL PHOSPHATE SYNTHASE"/>
    <property type="match status" value="1"/>
</dbReference>
<dbReference type="EMBL" id="DSTT01000005">
    <property type="protein sequence ID" value="HFK23910.1"/>
    <property type="molecule type" value="Genomic_DNA"/>
</dbReference>
<evidence type="ECO:0000256" key="3">
    <source>
        <dbReference type="ARBA" id="ARBA00022723"/>
    </source>
</evidence>
<keyword evidence="7" id="KW-1208">Phospholipid metabolism</keyword>
<keyword evidence="6" id="KW-0594">Phospholipid biosynthesis</keyword>
<keyword evidence="2" id="KW-0808">Transferase</keyword>
<sequence length="253" mass="28594">MSFESNYEVDVEVISPIEKIFKENKKGYFVLIDPAKKIDLEKILKNVNTSSVDGIFIGGSDKKIKGFDRYILSVKKNTKKPVFIFPGSHYQISNRADFLLLLFLLNTRKLDYIIGEHVDGAENLYKSSLKIIPTSYILCMENRKTSVAKRVPINFIKDMKTFLNYIYLSEISNFKTVYLEAGSGSDKTVPLKFIKSAKKILSKPLLVGGGIKDGETAFSILESGADFIITGNSIENDPDKIFEFSEVVKIFKR</sequence>
<dbReference type="AlphaFoldDB" id="A0A7C3J6B9"/>
<dbReference type="Gene3D" id="3.20.20.390">
    <property type="entry name" value="FMN-linked oxidoreductases"/>
    <property type="match status" value="1"/>
</dbReference>
<keyword evidence="3" id="KW-0479">Metal-binding</keyword>
<dbReference type="SUPFAM" id="SSF51395">
    <property type="entry name" value="FMN-linked oxidoreductases"/>
    <property type="match status" value="1"/>
</dbReference>
<evidence type="ECO:0000313" key="8">
    <source>
        <dbReference type="EMBL" id="HFK23910.1"/>
    </source>
</evidence>
<dbReference type="InterPro" id="IPR038597">
    <property type="entry name" value="GGGP/HepGP_synthase_sf"/>
</dbReference>
<evidence type="ECO:0000256" key="4">
    <source>
        <dbReference type="ARBA" id="ARBA00022842"/>
    </source>
</evidence>
<gene>
    <name evidence="8" type="ORF">ENS15_04585</name>
</gene>
<keyword evidence="1" id="KW-0444">Lipid biosynthesis</keyword>
<comment type="caution">
    <text evidence="8">The sequence shown here is derived from an EMBL/GenBank/DDBJ whole genome shotgun (WGS) entry which is preliminary data.</text>
</comment>
<dbReference type="GO" id="GO:0046872">
    <property type="term" value="F:metal ion binding"/>
    <property type="evidence" value="ECO:0007669"/>
    <property type="project" value="UniProtKB-KW"/>
</dbReference>
<evidence type="ECO:0000256" key="6">
    <source>
        <dbReference type="ARBA" id="ARBA00023209"/>
    </source>
</evidence>
<protein>
    <submittedName>
        <fullName evidence="8">Geranylgeranylglyceryl phosphate synthase family protein</fullName>
    </submittedName>
</protein>
<evidence type="ECO:0000256" key="7">
    <source>
        <dbReference type="ARBA" id="ARBA00023264"/>
    </source>
</evidence>
<reference evidence="8" key="1">
    <citation type="journal article" date="2020" name="mSystems">
        <title>Genome- and Community-Level Interaction Insights into Carbon Utilization and Element Cycling Functions of Hydrothermarchaeota in Hydrothermal Sediment.</title>
        <authorList>
            <person name="Zhou Z."/>
            <person name="Liu Y."/>
            <person name="Xu W."/>
            <person name="Pan J."/>
            <person name="Luo Z.H."/>
            <person name="Li M."/>
        </authorList>
    </citation>
    <scope>NUCLEOTIDE SEQUENCE [LARGE SCALE GENOMIC DNA]</scope>
    <source>
        <strain evidence="8">SpSt-464</strain>
    </source>
</reference>
<dbReference type="InterPro" id="IPR039074">
    <property type="entry name" value="GGGP/HepGP_synthase_I"/>
</dbReference>
<dbReference type="Pfam" id="PF01884">
    <property type="entry name" value="PcrB"/>
    <property type="match status" value="1"/>
</dbReference>
<evidence type="ECO:0000256" key="1">
    <source>
        <dbReference type="ARBA" id="ARBA00022516"/>
    </source>
</evidence>
<dbReference type="InterPro" id="IPR008205">
    <property type="entry name" value="GGGP_HepGP_synthase"/>
</dbReference>
<accession>A0A7C3J6B9</accession>
<dbReference type="NCBIfam" id="TIGR01768">
    <property type="entry name" value="GGGP-family"/>
    <property type="match status" value="1"/>
</dbReference>
<evidence type="ECO:0000256" key="5">
    <source>
        <dbReference type="ARBA" id="ARBA00023098"/>
    </source>
</evidence>